<comment type="caution">
    <text evidence="1">The sequence shown here is derived from an EMBL/GenBank/DDBJ whole genome shotgun (WGS) entry which is preliminary data.</text>
</comment>
<reference evidence="1 2" key="1">
    <citation type="submission" date="2020-08" db="EMBL/GenBank/DDBJ databases">
        <title>Genomic Encyclopedia of Type Strains, Phase III (KMG-III): the genomes of soil and plant-associated and newly described type strains.</title>
        <authorList>
            <person name="Whitman W."/>
        </authorList>
    </citation>
    <scope>NUCLEOTIDE SEQUENCE [LARGE SCALE GENOMIC DNA]</scope>
    <source>
        <strain evidence="1 2">SFB5A</strain>
    </source>
</reference>
<dbReference type="Proteomes" id="UP000582643">
    <property type="component" value="Unassembled WGS sequence"/>
</dbReference>
<dbReference type="InterPro" id="IPR046270">
    <property type="entry name" value="DUF6303"/>
</dbReference>
<proteinExistence type="predicted"/>
<evidence type="ECO:0000313" key="2">
    <source>
        <dbReference type="Proteomes" id="UP000582643"/>
    </source>
</evidence>
<accession>A0A7W7XHE1</accession>
<dbReference type="AlphaFoldDB" id="A0A7W7XHE1"/>
<evidence type="ECO:0000313" key="1">
    <source>
        <dbReference type="EMBL" id="MBB4987466.1"/>
    </source>
</evidence>
<dbReference type="EMBL" id="JACHJY010000023">
    <property type="protein sequence ID" value="MBB4987466.1"/>
    <property type="molecule type" value="Genomic_DNA"/>
</dbReference>
<keyword evidence="2" id="KW-1185">Reference proteome</keyword>
<dbReference type="Pfam" id="PF19820">
    <property type="entry name" value="DUF6303"/>
    <property type="match status" value="1"/>
</dbReference>
<organism evidence="1 2">
    <name type="scientific">Streptomyces nymphaeiformis</name>
    <dbReference type="NCBI Taxonomy" id="2663842"/>
    <lineage>
        <taxon>Bacteria</taxon>
        <taxon>Bacillati</taxon>
        <taxon>Actinomycetota</taxon>
        <taxon>Actinomycetes</taxon>
        <taxon>Kitasatosporales</taxon>
        <taxon>Streptomycetaceae</taxon>
        <taxon>Streptomyces</taxon>
    </lineage>
</organism>
<gene>
    <name evidence="1" type="ORF">GGE06_008439</name>
</gene>
<dbReference type="RefSeq" id="WP_184933251.1">
    <property type="nucleotide sequence ID" value="NZ_JACHJY010000023.1"/>
</dbReference>
<protein>
    <submittedName>
        <fullName evidence="1">Uncharacterized protein</fullName>
    </submittedName>
</protein>
<name>A0A7W7XHE1_9ACTN</name>
<sequence length="110" mass="12188">MSDTFHALLSRRCCDVPENLGKGNVQRARWRLFVVLPNSAQFPQFEWPVSRRNVIPTPDERVRALASLGYRLAPDAEWTWTEDETPGYHGHPSAVSLLGGTSVVPASGGE</sequence>